<evidence type="ECO:0000313" key="5">
    <source>
        <dbReference type="RefSeq" id="XP_033574232.1"/>
    </source>
</evidence>
<protein>
    <recommendedName>
        <fullName evidence="2">Rhodopsin domain-containing protein</fullName>
    </recommendedName>
</protein>
<evidence type="ECO:0000313" key="3">
    <source>
        <dbReference type="EMBL" id="KAF2807268.1"/>
    </source>
</evidence>
<feature type="non-terminal residue" evidence="3">
    <location>
        <position position="343"/>
    </location>
</feature>
<sequence>MASPTSMALPSGVSKPWAVITPNNQGGLIAILAGVAVGFVFVSLLIRVYMRHNFAAYRLDDYTFLAASIFACCQAAVVFQQVNLGLGKSDDLLNPLNIASLEKASYASDILYITTIFLCKLSTCFLFINLTPSKGHLMAIRTILALSIAWIITSLFLIAIRCHPAHPWTDRSTATCADLFTRWQAISALDATTEILLFAMSLYLIWGIQMPLSSKLIVVGAFSCRLPTLIPISLRLHYLYPTLHTANPFHPLSRLVGCTQLHVGYAIMASIIPYLKPFMSVYDVPVASAYYNVSALSTAASHGKPAHGERGERVRSAYVLEDIGEAKGGVRLRPEEVLHEASC</sequence>
<dbReference type="RefSeq" id="XP_033574232.1">
    <property type="nucleotide sequence ID" value="XM_033716946.1"/>
</dbReference>
<feature type="transmembrane region" description="Helical" evidence="1">
    <location>
        <begin position="110"/>
        <end position="130"/>
    </location>
</feature>
<dbReference type="Proteomes" id="UP000504636">
    <property type="component" value="Unplaced"/>
</dbReference>
<accession>A0A6A6YFB2</accession>
<dbReference type="EMBL" id="MU003705">
    <property type="protein sequence ID" value="KAF2807268.1"/>
    <property type="molecule type" value="Genomic_DNA"/>
</dbReference>
<name>A0A6A6YFB2_9PEZI</name>
<feature type="domain" description="Rhodopsin" evidence="2">
    <location>
        <begin position="46"/>
        <end position="280"/>
    </location>
</feature>
<feature type="transmembrane region" description="Helical" evidence="1">
    <location>
        <begin position="27"/>
        <end position="50"/>
    </location>
</feature>
<reference evidence="5" key="2">
    <citation type="submission" date="2020-04" db="EMBL/GenBank/DDBJ databases">
        <authorList>
            <consortium name="NCBI Genome Project"/>
        </authorList>
    </citation>
    <scope>NUCLEOTIDE SEQUENCE</scope>
    <source>
        <strain evidence="5">CBS 304.34</strain>
    </source>
</reference>
<keyword evidence="4" id="KW-1185">Reference proteome</keyword>
<gene>
    <name evidence="3 5" type="ORF">BDZ99DRAFT_421262</name>
</gene>
<dbReference type="InterPro" id="IPR049326">
    <property type="entry name" value="Rhodopsin_dom_fungi"/>
</dbReference>
<reference evidence="5" key="3">
    <citation type="submission" date="2025-04" db="UniProtKB">
        <authorList>
            <consortium name="RefSeq"/>
        </authorList>
    </citation>
    <scope>IDENTIFICATION</scope>
    <source>
        <strain evidence="5">CBS 304.34</strain>
    </source>
</reference>
<organism evidence="3">
    <name type="scientific">Mytilinidion resinicola</name>
    <dbReference type="NCBI Taxonomy" id="574789"/>
    <lineage>
        <taxon>Eukaryota</taxon>
        <taxon>Fungi</taxon>
        <taxon>Dikarya</taxon>
        <taxon>Ascomycota</taxon>
        <taxon>Pezizomycotina</taxon>
        <taxon>Dothideomycetes</taxon>
        <taxon>Pleosporomycetidae</taxon>
        <taxon>Mytilinidiales</taxon>
        <taxon>Mytilinidiaceae</taxon>
        <taxon>Mytilinidion</taxon>
    </lineage>
</organism>
<feature type="transmembrane region" description="Helical" evidence="1">
    <location>
        <begin position="180"/>
        <end position="204"/>
    </location>
</feature>
<dbReference type="GeneID" id="54457839"/>
<feature type="transmembrane region" description="Helical" evidence="1">
    <location>
        <begin position="142"/>
        <end position="160"/>
    </location>
</feature>
<feature type="transmembrane region" description="Helical" evidence="1">
    <location>
        <begin position="62"/>
        <end position="82"/>
    </location>
</feature>
<proteinExistence type="predicted"/>
<evidence type="ECO:0000256" key="1">
    <source>
        <dbReference type="SAM" id="Phobius"/>
    </source>
</evidence>
<dbReference type="PANTHER" id="PTHR39614:SF2">
    <property type="entry name" value="INTEGRAL MEMBRANE PROTEIN"/>
    <property type="match status" value="1"/>
</dbReference>
<dbReference type="PANTHER" id="PTHR39614">
    <property type="entry name" value="INTEGRAL MEMBRANE PROTEIN"/>
    <property type="match status" value="1"/>
</dbReference>
<reference evidence="3 5" key="1">
    <citation type="journal article" date="2020" name="Stud. Mycol.">
        <title>101 Dothideomycetes genomes: a test case for predicting lifestyles and emergence of pathogens.</title>
        <authorList>
            <person name="Haridas S."/>
            <person name="Albert R."/>
            <person name="Binder M."/>
            <person name="Bloem J."/>
            <person name="Labutti K."/>
            <person name="Salamov A."/>
            <person name="Andreopoulos B."/>
            <person name="Baker S."/>
            <person name="Barry K."/>
            <person name="Bills G."/>
            <person name="Bluhm B."/>
            <person name="Cannon C."/>
            <person name="Castanera R."/>
            <person name="Culley D."/>
            <person name="Daum C."/>
            <person name="Ezra D."/>
            <person name="Gonzalez J."/>
            <person name="Henrissat B."/>
            <person name="Kuo A."/>
            <person name="Liang C."/>
            <person name="Lipzen A."/>
            <person name="Lutzoni F."/>
            <person name="Magnuson J."/>
            <person name="Mondo S."/>
            <person name="Nolan M."/>
            <person name="Ohm R."/>
            <person name="Pangilinan J."/>
            <person name="Park H.-J."/>
            <person name="Ramirez L."/>
            <person name="Alfaro M."/>
            <person name="Sun H."/>
            <person name="Tritt A."/>
            <person name="Yoshinaga Y."/>
            <person name="Zwiers L.-H."/>
            <person name="Turgeon B."/>
            <person name="Goodwin S."/>
            <person name="Spatafora J."/>
            <person name="Crous P."/>
            <person name="Grigoriev I."/>
        </authorList>
    </citation>
    <scope>NUCLEOTIDE SEQUENCE</scope>
    <source>
        <strain evidence="3 5">CBS 304.34</strain>
    </source>
</reference>
<keyword evidence="1" id="KW-0472">Membrane</keyword>
<dbReference type="Pfam" id="PF20684">
    <property type="entry name" value="Fung_rhodopsin"/>
    <property type="match status" value="1"/>
</dbReference>
<dbReference type="OrthoDB" id="3918601at2759"/>
<dbReference type="AlphaFoldDB" id="A0A6A6YFB2"/>
<evidence type="ECO:0000313" key="4">
    <source>
        <dbReference type="Proteomes" id="UP000504636"/>
    </source>
</evidence>
<keyword evidence="1" id="KW-0812">Transmembrane</keyword>
<keyword evidence="1" id="KW-1133">Transmembrane helix</keyword>
<evidence type="ECO:0000259" key="2">
    <source>
        <dbReference type="Pfam" id="PF20684"/>
    </source>
</evidence>